<dbReference type="GeneID" id="26739105"/>
<reference evidence="8" key="2">
    <citation type="submission" date="2014-08" db="EMBL/GenBank/DDBJ databases">
        <authorList>
            <person name="Wibberg D."/>
        </authorList>
    </citation>
    <scope>NUCLEOTIDE SEQUENCE</scope>
</reference>
<dbReference type="InterPro" id="IPR013525">
    <property type="entry name" value="ABC2_TM"/>
</dbReference>
<dbReference type="PANTHER" id="PTHR43229:SF2">
    <property type="entry name" value="NODULATION PROTEIN J"/>
    <property type="match status" value="1"/>
</dbReference>
<evidence type="ECO:0000313" key="9">
    <source>
        <dbReference type="EMBL" id="CEL24492.1"/>
    </source>
</evidence>
<dbReference type="EMBL" id="JADIIL010000016">
    <property type="protein sequence ID" value="MBF4474666.1"/>
    <property type="molecule type" value="Genomic_DNA"/>
</dbReference>
<feature type="transmembrane region" description="Helical" evidence="5">
    <location>
        <begin position="20"/>
        <end position="39"/>
    </location>
</feature>
<dbReference type="PANTHER" id="PTHR43229">
    <property type="entry name" value="NODULATION PROTEIN J"/>
    <property type="match status" value="1"/>
</dbReference>
<dbReference type="OrthoDB" id="70816at2157"/>
<dbReference type="EMBL" id="CP006933">
    <property type="protein sequence ID" value="AIS32270.1"/>
    <property type="molecule type" value="Genomic_DNA"/>
</dbReference>
<evidence type="ECO:0000256" key="1">
    <source>
        <dbReference type="ARBA" id="ARBA00004141"/>
    </source>
</evidence>
<dbReference type="KEGG" id="mfi:DSM1535_2147"/>
<dbReference type="KEGG" id="mfc:BRM9_1456"/>
<keyword evidence="11" id="KW-1185">Reference proteome</keyword>
<dbReference type="Proteomes" id="UP000062768">
    <property type="component" value="Chromosome I"/>
</dbReference>
<dbReference type="PROSITE" id="PS51012">
    <property type="entry name" value="ABC_TM2"/>
    <property type="match status" value="1"/>
</dbReference>
<dbReference type="Proteomes" id="UP000029661">
    <property type="component" value="Chromosome"/>
</dbReference>
<sequence>MRFLSLASRNLKEIYRDPLAIAWGMVFPAVLMPAIISIGKNAPLEIFTANALTPAVAVFSFGFLTLFSAIILAKDRESAFLTRLLTTPLTATDFILAYILPFLPIAILQIIICFVVGSFYGVTINSTILLTLIILFTMAVGCISLGMILGSLFTEKQAPGVSSIVIVIISLLGGCWMDLKAIGGVFETIGYSLPFAHAIDAARAVLNGSSVSGIVTDFYWVLGYTLVFFVVGIFCFRWRTKG</sequence>
<reference evidence="9" key="3">
    <citation type="submission" date="2014-09" db="EMBL/GenBank/DDBJ databases">
        <authorList>
            <person name="Bishop-Lilly K.A."/>
            <person name="Broomall S.M."/>
            <person name="Chain P.S."/>
            <person name="Chertkov O."/>
            <person name="Coyne S.R."/>
            <person name="Daligault H.E."/>
            <person name="Davenport K.W."/>
            <person name="Erkkila T."/>
            <person name="Frey K.G."/>
            <person name="Gibbons H.S."/>
            <person name="Gu W."/>
            <person name="Jaissle J."/>
            <person name="Johnson S.L."/>
            <person name="Koroleva G.I."/>
            <person name="Ladner J.T."/>
            <person name="Lo C.-C."/>
            <person name="Minogue T.D."/>
            <person name="Munk C."/>
            <person name="Palacios G.F."/>
            <person name="Redden C.L."/>
            <person name="Rosenzweig C.N."/>
            <person name="Scholz M.B."/>
            <person name="Teshima H."/>
            <person name="Xu Y."/>
        </authorList>
    </citation>
    <scope>NUCLEOTIDE SEQUENCE</scope>
    <source>
        <strain evidence="9">Mb9</strain>
    </source>
</reference>
<reference evidence="7" key="1">
    <citation type="submission" date="2013-12" db="EMBL/GenBank/DDBJ databases">
        <title>The complete genome sequence of Methanobacterium sp. BRM9.</title>
        <authorList>
            <consortium name="Pastoral Greenhouse Gas Research Consortium"/>
            <person name="Kelly W.J."/>
            <person name="Leahy S.C."/>
            <person name="Perry R."/>
            <person name="Li D."/>
            <person name="Altermann E."/>
            <person name="Lambie S.C."/>
            <person name="Attwood G.T."/>
        </authorList>
    </citation>
    <scope>NUCLEOTIDE SEQUENCE [LARGE SCALE GENOMIC DNA]</scope>
    <source>
        <strain evidence="7">BRM9</strain>
    </source>
</reference>
<organism evidence="8">
    <name type="scientific">Methanobacterium formicicum</name>
    <dbReference type="NCBI Taxonomy" id="2162"/>
    <lineage>
        <taxon>Archaea</taxon>
        <taxon>Methanobacteriati</taxon>
        <taxon>Methanobacteriota</taxon>
        <taxon>Methanomada group</taxon>
        <taxon>Methanobacteria</taxon>
        <taxon>Methanobacteriales</taxon>
        <taxon>Methanobacteriaceae</taxon>
        <taxon>Methanobacterium</taxon>
    </lineage>
</organism>
<dbReference type="PATRIC" id="fig|2162.10.peg.884"/>
<dbReference type="EMBL" id="LN734822">
    <property type="protein sequence ID" value="CEL24492.1"/>
    <property type="molecule type" value="Genomic_DNA"/>
</dbReference>
<feature type="transmembrane region" description="Helical" evidence="5">
    <location>
        <begin position="94"/>
        <end position="122"/>
    </location>
</feature>
<feature type="domain" description="ABC transmembrane type-2" evidence="6">
    <location>
        <begin position="19"/>
        <end position="239"/>
    </location>
</feature>
<comment type="subcellular location">
    <subcellularLocation>
        <location evidence="1">Membrane</location>
        <topology evidence="1">Multi-pass membrane protein</topology>
    </subcellularLocation>
</comment>
<dbReference type="GO" id="GO:0043190">
    <property type="term" value="C:ATP-binding cassette (ABC) transporter complex"/>
    <property type="evidence" value="ECO:0007669"/>
    <property type="project" value="InterPro"/>
</dbReference>
<evidence type="ECO:0000313" key="11">
    <source>
        <dbReference type="Proteomes" id="UP000062768"/>
    </source>
</evidence>
<keyword evidence="2 5" id="KW-0812">Transmembrane</keyword>
<reference evidence="10" key="4">
    <citation type="submission" date="2020-10" db="EMBL/GenBank/DDBJ databases">
        <title>Dehalococcoides mccartyi of a TCE/Cr reducing biochatode.</title>
        <authorList>
            <person name="Matturro B."/>
        </authorList>
    </citation>
    <scope>NUCLEOTIDE SEQUENCE</scope>
    <source>
        <strain evidence="10">Bin2</strain>
    </source>
</reference>
<protein>
    <submittedName>
        <fullName evidence="7 10">ABC transporter permease</fullName>
    </submittedName>
</protein>
<dbReference type="EMBL" id="LN515531">
    <property type="protein sequence ID" value="CEA14469.1"/>
    <property type="molecule type" value="Genomic_DNA"/>
</dbReference>
<dbReference type="STRING" id="2162.BRM9_1456"/>
<dbReference type="RefSeq" id="WP_048073494.1">
    <property type="nucleotide sequence ID" value="NZ_CALCVY010000013.1"/>
</dbReference>
<keyword evidence="3 5" id="KW-1133">Transmembrane helix</keyword>
<dbReference type="Proteomes" id="UP000606900">
    <property type="component" value="Unassembled WGS sequence"/>
</dbReference>
<dbReference type="InterPro" id="IPR051784">
    <property type="entry name" value="Nod_factor_ABC_transporter"/>
</dbReference>
<name>A0A090I517_METFO</name>
<evidence type="ECO:0000256" key="4">
    <source>
        <dbReference type="ARBA" id="ARBA00023136"/>
    </source>
</evidence>
<accession>A0A090I517</accession>
<dbReference type="AlphaFoldDB" id="A0A090I517"/>
<dbReference type="PIRSF" id="PIRSF006648">
    <property type="entry name" value="DrrB"/>
    <property type="match status" value="1"/>
</dbReference>
<feature type="transmembrane region" description="Helical" evidence="5">
    <location>
        <begin position="128"/>
        <end position="149"/>
    </location>
</feature>
<evidence type="ECO:0000256" key="2">
    <source>
        <dbReference type="ARBA" id="ARBA00022692"/>
    </source>
</evidence>
<evidence type="ECO:0000313" key="10">
    <source>
        <dbReference type="EMBL" id="MBF4474666.1"/>
    </source>
</evidence>
<dbReference type="GO" id="GO:0140359">
    <property type="term" value="F:ABC-type transporter activity"/>
    <property type="evidence" value="ECO:0007669"/>
    <property type="project" value="InterPro"/>
</dbReference>
<proteinExistence type="predicted"/>
<evidence type="ECO:0000259" key="6">
    <source>
        <dbReference type="PROSITE" id="PS51012"/>
    </source>
</evidence>
<dbReference type="Pfam" id="PF01061">
    <property type="entry name" value="ABC2_membrane"/>
    <property type="match status" value="1"/>
</dbReference>
<feature type="transmembrane region" description="Helical" evidence="5">
    <location>
        <begin position="218"/>
        <end position="236"/>
    </location>
</feature>
<evidence type="ECO:0000256" key="3">
    <source>
        <dbReference type="ARBA" id="ARBA00022989"/>
    </source>
</evidence>
<evidence type="ECO:0000313" key="8">
    <source>
        <dbReference type="EMBL" id="CEA14469.1"/>
    </source>
</evidence>
<keyword evidence="4 5" id="KW-0472">Membrane</keyword>
<gene>
    <name evidence="7" type="ORF">BRM9_1456</name>
    <name evidence="8" type="ORF">DSM1535_2147</name>
    <name evidence="10" type="ORF">ISP06_04220</name>
    <name evidence="9" type="ORF">MB9_0851</name>
</gene>
<feature type="transmembrane region" description="Helical" evidence="5">
    <location>
        <begin position="161"/>
        <end position="179"/>
    </location>
</feature>
<evidence type="ECO:0000313" key="7">
    <source>
        <dbReference type="EMBL" id="AIS32270.1"/>
    </source>
</evidence>
<dbReference type="InterPro" id="IPR047817">
    <property type="entry name" value="ABC2_TM_bact-type"/>
</dbReference>
<feature type="transmembrane region" description="Helical" evidence="5">
    <location>
        <begin position="51"/>
        <end position="73"/>
    </location>
</feature>
<dbReference type="InterPro" id="IPR000412">
    <property type="entry name" value="ABC_2_transport"/>
</dbReference>
<evidence type="ECO:0000256" key="5">
    <source>
        <dbReference type="SAM" id="Phobius"/>
    </source>
</evidence>